<sequence>MDEPSHRLRLRFAKQGDLRLVSHHDLMRCLERALRRAGLPVAQSQGFNPRPKYAFPSALALGIEGRREVLELELAEPLPPAEVLRRLADVVPPGLEFLEAEPAPSRAGRVEAVEFRLPLPEPRREAAARAAAELLGREHCPILRRKPDRDVALDLRPFLLDASVDPDDGALRLRLKVEPGGSARPEEVLDVLGLRDLLAEGAVLVRTDVALAAD</sequence>
<dbReference type="AlphaFoldDB" id="A0A432MHN0"/>
<protein>
    <submittedName>
        <fullName evidence="2">DUF2344 domain-containing protein</fullName>
    </submittedName>
</protein>
<organism evidence="2 3">
    <name type="scientific">Tautonia sociabilis</name>
    <dbReference type="NCBI Taxonomy" id="2080755"/>
    <lineage>
        <taxon>Bacteria</taxon>
        <taxon>Pseudomonadati</taxon>
        <taxon>Planctomycetota</taxon>
        <taxon>Planctomycetia</taxon>
        <taxon>Isosphaerales</taxon>
        <taxon>Isosphaeraceae</taxon>
        <taxon>Tautonia</taxon>
    </lineage>
</organism>
<evidence type="ECO:0000259" key="1">
    <source>
        <dbReference type="Pfam" id="PF10105"/>
    </source>
</evidence>
<dbReference type="NCBIfam" id="TIGR03936">
    <property type="entry name" value="sam_1_link_chp"/>
    <property type="match status" value="1"/>
</dbReference>
<evidence type="ECO:0000313" key="2">
    <source>
        <dbReference type="EMBL" id="RUL86857.1"/>
    </source>
</evidence>
<dbReference type="OrthoDB" id="9780488at2"/>
<dbReference type="EMBL" id="RYZH01000029">
    <property type="protein sequence ID" value="RUL86857.1"/>
    <property type="molecule type" value="Genomic_DNA"/>
</dbReference>
<dbReference type="Proteomes" id="UP000280296">
    <property type="component" value="Unassembled WGS sequence"/>
</dbReference>
<name>A0A432MHN0_9BACT</name>
<evidence type="ECO:0000313" key="3">
    <source>
        <dbReference type="Proteomes" id="UP000280296"/>
    </source>
</evidence>
<reference evidence="2 3" key="1">
    <citation type="submission" date="2018-12" db="EMBL/GenBank/DDBJ databases">
        <authorList>
            <person name="Toschakov S.V."/>
        </authorList>
    </citation>
    <scope>NUCLEOTIDE SEQUENCE [LARGE SCALE GENOMIC DNA]</scope>
    <source>
        <strain evidence="2 3">GM2012</strain>
    </source>
</reference>
<dbReference type="InterPro" id="IPR018768">
    <property type="entry name" value="DUF2344"/>
</dbReference>
<dbReference type="RefSeq" id="WP_126726340.1">
    <property type="nucleotide sequence ID" value="NZ_RYZH01000029.1"/>
</dbReference>
<keyword evidence="3" id="KW-1185">Reference proteome</keyword>
<reference evidence="2 3" key="2">
    <citation type="submission" date="2019-01" db="EMBL/GenBank/DDBJ databases">
        <title>Tautonia sociabilis, a novel thermotolerant planctomycete of Isosphaeraceae family, isolated from a 4000 m deep subterranean habitat.</title>
        <authorList>
            <person name="Kovaleva O.L."/>
            <person name="Elcheninov A.G."/>
            <person name="Van Heerden E."/>
            <person name="Toshchakov S.V."/>
            <person name="Novikov A."/>
            <person name="Bonch-Osmolovskaya E.A."/>
            <person name="Kublanov I.V."/>
        </authorList>
    </citation>
    <scope>NUCLEOTIDE SEQUENCE [LARGE SCALE GENOMIC DNA]</scope>
    <source>
        <strain evidence="2 3">GM2012</strain>
    </source>
</reference>
<dbReference type="Pfam" id="PF10105">
    <property type="entry name" value="DUF2344"/>
    <property type="match status" value="1"/>
</dbReference>
<gene>
    <name evidence="2" type="ORF">TsocGM_15330</name>
</gene>
<feature type="domain" description="DUF2344" evidence="1">
    <location>
        <begin position="7"/>
        <end position="182"/>
    </location>
</feature>
<accession>A0A432MHN0</accession>
<proteinExistence type="predicted"/>
<comment type="caution">
    <text evidence="2">The sequence shown here is derived from an EMBL/GenBank/DDBJ whole genome shotgun (WGS) entry which is preliminary data.</text>
</comment>